<dbReference type="PANTHER" id="PTHR43479">
    <property type="entry name" value="ACREF/ENVCD OPERON REPRESSOR-RELATED"/>
    <property type="match status" value="1"/>
</dbReference>
<evidence type="ECO:0000256" key="2">
    <source>
        <dbReference type="PROSITE-ProRule" id="PRU00335"/>
    </source>
</evidence>
<evidence type="ECO:0000259" key="3">
    <source>
        <dbReference type="PROSITE" id="PS50977"/>
    </source>
</evidence>
<dbReference type="RefSeq" id="WP_049737077.1">
    <property type="nucleotide sequence ID" value="NZ_BJON01000008.1"/>
</dbReference>
<feature type="DNA-binding region" description="H-T-H motif" evidence="2">
    <location>
        <begin position="32"/>
        <end position="51"/>
    </location>
</feature>
<gene>
    <name evidence="5" type="ORF">ADS79_03685</name>
    <name evidence="4" type="ORF">BRE01_22770</name>
</gene>
<dbReference type="InterPro" id="IPR001647">
    <property type="entry name" value="HTH_TetR"/>
</dbReference>
<evidence type="ECO:0000313" key="6">
    <source>
        <dbReference type="Proteomes" id="UP000036834"/>
    </source>
</evidence>
<reference evidence="5" key="2">
    <citation type="submission" date="2015-07" db="EMBL/GenBank/DDBJ databases">
        <title>MeaNS - Measles Nucleotide Surveillance Program.</title>
        <authorList>
            <person name="Tran T."/>
            <person name="Druce J."/>
        </authorList>
    </citation>
    <scope>NUCLEOTIDE SEQUENCE</scope>
    <source>
        <strain evidence="5">DSM 9887</strain>
    </source>
</reference>
<evidence type="ECO:0000313" key="4">
    <source>
        <dbReference type="EMBL" id="GED68575.1"/>
    </source>
</evidence>
<protein>
    <submittedName>
        <fullName evidence="4">TetR family transcriptional regulator</fullName>
    </submittedName>
</protein>
<feature type="domain" description="HTH tetR-type" evidence="3">
    <location>
        <begin position="8"/>
        <end position="69"/>
    </location>
</feature>
<dbReference type="EMBL" id="BJON01000008">
    <property type="protein sequence ID" value="GED68575.1"/>
    <property type="molecule type" value="Genomic_DNA"/>
</dbReference>
<dbReference type="Proteomes" id="UP000036834">
    <property type="component" value="Unassembled WGS sequence"/>
</dbReference>
<dbReference type="Gene3D" id="1.10.357.10">
    <property type="entry name" value="Tetracycline Repressor, domain 2"/>
    <property type="match status" value="1"/>
</dbReference>
<evidence type="ECO:0000313" key="7">
    <source>
        <dbReference type="Proteomes" id="UP000319578"/>
    </source>
</evidence>
<accession>A0A0K9YWT6</accession>
<name>A0A0K9YWT6_9BACL</name>
<keyword evidence="1 2" id="KW-0238">DNA-binding</keyword>
<reference evidence="6" key="1">
    <citation type="submission" date="2015-07" db="EMBL/GenBank/DDBJ databases">
        <title>Genome sequencing project for genomic taxonomy and phylogenomics of Bacillus-like bacteria.</title>
        <authorList>
            <person name="Liu B."/>
            <person name="Wang J."/>
            <person name="Zhu Y."/>
            <person name="Liu G."/>
            <person name="Chen Q."/>
            <person name="Chen Z."/>
            <person name="Lan J."/>
            <person name="Che J."/>
            <person name="Ge C."/>
            <person name="Shi H."/>
            <person name="Pan Z."/>
            <person name="Liu X."/>
        </authorList>
    </citation>
    <scope>NUCLEOTIDE SEQUENCE [LARGE SCALE GENOMIC DNA]</scope>
    <source>
        <strain evidence="6">DSM 9887</strain>
    </source>
</reference>
<dbReference type="STRING" id="54915.ADS79_03685"/>
<keyword evidence="7" id="KW-1185">Reference proteome</keyword>
<sequence>MARNKYPEITRRRIMESAFKLFTLKGWNNVTIQDIVDDVGDITRGAFYHHFKSISDIISTITKEMLLEQVVFQDIPDLGSLNALDRLRLGISFSILRSIKNGDLSTVSRKINSAEFIYTRIIEGARVVAPGIQKVIEEGNQDGSFQVAYPKQAAEVFTMLFDIWMNPGIFQVSREEYVQKIEHITFMFEAIGIPFVNEQLKGVFLELFDHAQELE</sequence>
<dbReference type="AlphaFoldDB" id="A0A0K9YWT6"/>
<dbReference type="PANTHER" id="PTHR43479:SF11">
    <property type="entry name" value="ACREF_ENVCD OPERON REPRESSOR-RELATED"/>
    <property type="match status" value="1"/>
</dbReference>
<dbReference type="GO" id="GO:0003677">
    <property type="term" value="F:DNA binding"/>
    <property type="evidence" value="ECO:0007669"/>
    <property type="project" value="UniProtKB-UniRule"/>
</dbReference>
<dbReference type="InterPro" id="IPR009057">
    <property type="entry name" value="Homeodomain-like_sf"/>
</dbReference>
<reference evidence="4 7" key="3">
    <citation type="submission" date="2019-06" db="EMBL/GenBank/DDBJ databases">
        <title>Whole genome shotgun sequence of Brevibacillus reuszeri NBRC 15719.</title>
        <authorList>
            <person name="Hosoyama A."/>
            <person name="Uohara A."/>
            <person name="Ohji S."/>
            <person name="Ichikawa N."/>
        </authorList>
    </citation>
    <scope>NUCLEOTIDE SEQUENCE [LARGE SCALE GENOMIC DNA]</scope>
    <source>
        <strain evidence="4 7">NBRC 15719</strain>
    </source>
</reference>
<evidence type="ECO:0000313" key="5">
    <source>
        <dbReference type="EMBL" id="KNB73087.1"/>
    </source>
</evidence>
<organism evidence="5 6">
    <name type="scientific">Brevibacillus reuszeri</name>
    <dbReference type="NCBI Taxonomy" id="54915"/>
    <lineage>
        <taxon>Bacteria</taxon>
        <taxon>Bacillati</taxon>
        <taxon>Bacillota</taxon>
        <taxon>Bacilli</taxon>
        <taxon>Bacillales</taxon>
        <taxon>Paenibacillaceae</taxon>
        <taxon>Brevibacillus</taxon>
    </lineage>
</organism>
<dbReference type="Proteomes" id="UP000319578">
    <property type="component" value="Unassembled WGS sequence"/>
</dbReference>
<comment type="caution">
    <text evidence="5">The sequence shown here is derived from an EMBL/GenBank/DDBJ whole genome shotgun (WGS) entry which is preliminary data.</text>
</comment>
<dbReference type="Pfam" id="PF00440">
    <property type="entry name" value="TetR_N"/>
    <property type="match status" value="1"/>
</dbReference>
<evidence type="ECO:0000256" key="1">
    <source>
        <dbReference type="ARBA" id="ARBA00023125"/>
    </source>
</evidence>
<dbReference type="InterPro" id="IPR050624">
    <property type="entry name" value="HTH-type_Tx_Regulator"/>
</dbReference>
<dbReference type="SUPFAM" id="SSF46689">
    <property type="entry name" value="Homeodomain-like"/>
    <property type="match status" value="1"/>
</dbReference>
<dbReference type="PROSITE" id="PS50977">
    <property type="entry name" value="HTH_TETR_2"/>
    <property type="match status" value="1"/>
</dbReference>
<dbReference type="EMBL" id="LGIQ01000005">
    <property type="protein sequence ID" value="KNB73087.1"/>
    <property type="molecule type" value="Genomic_DNA"/>
</dbReference>
<dbReference type="PATRIC" id="fig|54915.3.peg.6103"/>
<proteinExistence type="predicted"/>